<keyword evidence="4" id="KW-0597">Phosphoprotein</keyword>
<gene>
    <name evidence="11" type="ORF">PL2TA16_01860</name>
</gene>
<dbReference type="EC" id="2.7.13.3" evidence="3"/>
<comment type="subcellular location">
    <subcellularLocation>
        <location evidence="2">Membrane</location>
    </subcellularLocation>
</comment>
<keyword evidence="7" id="KW-0812">Transmembrane</keyword>
<evidence type="ECO:0000256" key="7">
    <source>
        <dbReference type="SAM" id="Phobius"/>
    </source>
</evidence>
<comment type="catalytic activity">
    <reaction evidence="1">
        <text>ATP + protein L-histidine = ADP + protein N-phospho-L-histidine.</text>
        <dbReference type="EC" id="2.7.13.3"/>
    </reaction>
</comment>
<evidence type="ECO:0000256" key="4">
    <source>
        <dbReference type="ARBA" id="ARBA00022553"/>
    </source>
</evidence>
<evidence type="ECO:0000259" key="9">
    <source>
        <dbReference type="PROSITE" id="PS50112"/>
    </source>
</evidence>
<dbReference type="PROSITE" id="PS50885">
    <property type="entry name" value="HAMP"/>
    <property type="match status" value="1"/>
</dbReference>
<dbReference type="InterPro" id="IPR036890">
    <property type="entry name" value="HATPase_C_sf"/>
</dbReference>
<sequence>MEQTHRKLIHRAGLTIGISMAVACLPVAFMVSWPVWLCTTLGAWILACVVLKQLLKPFLQSLDALQIGLLNFKDGDFSNQLAYQSNDDFGDLCRLYNETAQQLRTEKQWLYQREMMLDKMLQSAPQALLLVNDQEIVVFANPSAQRLLGSSSPLEGSKVADLAHGAPKEIMHAITQLTDGLVSVKSPHSEEQIWHSAVGKLILNNQPHSLYVFKQLTRELNRQEVAVWKKVIRVISHELNNSLGPISSMLHSGKIIANKLDESRLNRVFSTIDERIEHLCEFIQGYGTFAKLPVPQIKQVELLPLLDAMQMQWPCTVSCEVSVVHADRGQLEQLLINLLKNAHESGSQPGSIELDIVAIPKGVKFRVSDSGPGMTEAVLTNALVPFYSTKASGSGLGLALCREIIDAHNGHISISNRAEGGLMVEVVLPLGC</sequence>
<feature type="domain" description="Histidine kinase" evidence="8">
    <location>
        <begin position="234"/>
        <end position="432"/>
    </location>
</feature>
<evidence type="ECO:0000256" key="3">
    <source>
        <dbReference type="ARBA" id="ARBA00012438"/>
    </source>
</evidence>
<name>V4GZZ1_PSEL2</name>
<dbReference type="InterPro" id="IPR036097">
    <property type="entry name" value="HisK_dim/P_sf"/>
</dbReference>
<keyword evidence="7" id="KW-0472">Membrane</keyword>
<comment type="caution">
    <text evidence="11">The sequence shown here is derived from an EMBL/GenBank/DDBJ whole genome shotgun (WGS) entry which is preliminary data.</text>
</comment>
<dbReference type="AlphaFoldDB" id="V4GZZ1"/>
<evidence type="ECO:0000313" key="11">
    <source>
        <dbReference type="EMBL" id="ESP90756.1"/>
    </source>
</evidence>
<dbReference type="SUPFAM" id="SSF47384">
    <property type="entry name" value="Homodimeric domain of signal transducing histidine kinase"/>
    <property type="match status" value="1"/>
</dbReference>
<keyword evidence="5" id="KW-0808">Transferase</keyword>
<dbReference type="GO" id="GO:0016020">
    <property type="term" value="C:membrane"/>
    <property type="evidence" value="ECO:0007669"/>
    <property type="project" value="UniProtKB-SubCell"/>
</dbReference>
<dbReference type="SUPFAM" id="SSF55874">
    <property type="entry name" value="ATPase domain of HSP90 chaperone/DNA topoisomerase II/histidine kinase"/>
    <property type="match status" value="1"/>
</dbReference>
<evidence type="ECO:0000256" key="6">
    <source>
        <dbReference type="ARBA" id="ARBA00022777"/>
    </source>
</evidence>
<organism evidence="11 12">
    <name type="scientific">Pseudoalteromonas luteoviolacea (strain 2ta16)</name>
    <dbReference type="NCBI Taxonomy" id="1353533"/>
    <lineage>
        <taxon>Bacteria</taxon>
        <taxon>Pseudomonadati</taxon>
        <taxon>Pseudomonadota</taxon>
        <taxon>Gammaproteobacteria</taxon>
        <taxon>Alteromonadales</taxon>
        <taxon>Pseudoalteromonadaceae</taxon>
        <taxon>Pseudoalteromonas</taxon>
    </lineage>
</organism>
<dbReference type="PROSITE" id="PS50112">
    <property type="entry name" value="PAS"/>
    <property type="match status" value="1"/>
</dbReference>
<dbReference type="CDD" id="cd00075">
    <property type="entry name" value="HATPase"/>
    <property type="match status" value="1"/>
</dbReference>
<dbReference type="PRINTS" id="PR00344">
    <property type="entry name" value="BCTRLSENSOR"/>
</dbReference>
<dbReference type="InterPro" id="IPR005467">
    <property type="entry name" value="His_kinase_dom"/>
</dbReference>
<evidence type="ECO:0000256" key="5">
    <source>
        <dbReference type="ARBA" id="ARBA00022679"/>
    </source>
</evidence>
<dbReference type="InterPro" id="IPR004358">
    <property type="entry name" value="Sig_transdc_His_kin-like_C"/>
</dbReference>
<dbReference type="EMBL" id="AUSV01000134">
    <property type="protein sequence ID" value="ESP90756.1"/>
    <property type="molecule type" value="Genomic_DNA"/>
</dbReference>
<feature type="domain" description="HAMP" evidence="10">
    <location>
        <begin position="56"/>
        <end position="108"/>
    </location>
</feature>
<dbReference type="InterPro" id="IPR003594">
    <property type="entry name" value="HATPase_dom"/>
</dbReference>
<evidence type="ECO:0000256" key="2">
    <source>
        <dbReference type="ARBA" id="ARBA00004370"/>
    </source>
</evidence>
<dbReference type="SUPFAM" id="SSF55785">
    <property type="entry name" value="PYP-like sensor domain (PAS domain)"/>
    <property type="match status" value="1"/>
</dbReference>
<reference evidence="11 12" key="1">
    <citation type="submission" date="2013-07" db="EMBL/GenBank/DDBJ databases">
        <title>Draft genome sequence of Pseudoalteromonas luteoviolacea 2ta16.</title>
        <authorList>
            <person name="Allen E.E."/>
            <person name="Azam F."/>
            <person name="Podell S."/>
        </authorList>
    </citation>
    <scope>NUCLEOTIDE SEQUENCE [LARGE SCALE GENOMIC DNA]</scope>
    <source>
        <strain evidence="11 12">2ta16</strain>
    </source>
</reference>
<evidence type="ECO:0000313" key="12">
    <source>
        <dbReference type="Proteomes" id="UP000017820"/>
    </source>
</evidence>
<feature type="domain" description="PAS" evidence="9">
    <location>
        <begin position="113"/>
        <end position="149"/>
    </location>
</feature>
<dbReference type="PANTHER" id="PTHR43065">
    <property type="entry name" value="SENSOR HISTIDINE KINASE"/>
    <property type="match status" value="1"/>
</dbReference>
<keyword evidence="6 11" id="KW-0418">Kinase</keyword>
<dbReference type="Gene3D" id="3.30.565.10">
    <property type="entry name" value="Histidine kinase-like ATPase, C-terminal domain"/>
    <property type="match status" value="1"/>
</dbReference>
<evidence type="ECO:0000256" key="1">
    <source>
        <dbReference type="ARBA" id="ARBA00000085"/>
    </source>
</evidence>
<keyword evidence="7" id="KW-1133">Transmembrane helix</keyword>
<dbReference type="SMART" id="SM00091">
    <property type="entry name" value="PAS"/>
    <property type="match status" value="1"/>
</dbReference>
<dbReference type="PROSITE" id="PS51257">
    <property type="entry name" value="PROKAR_LIPOPROTEIN"/>
    <property type="match status" value="1"/>
</dbReference>
<dbReference type="GO" id="GO:0000155">
    <property type="term" value="F:phosphorelay sensor kinase activity"/>
    <property type="evidence" value="ECO:0007669"/>
    <property type="project" value="InterPro"/>
</dbReference>
<dbReference type="RefSeq" id="WP_023402113.1">
    <property type="nucleotide sequence ID" value="NZ_AUSV01000134.1"/>
</dbReference>
<dbReference type="InterPro" id="IPR000014">
    <property type="entry name" value="PAS"/>
</dbReference>
<protein>
    <recommendedName>
        <fullName evidence="3">histidine kinase</fullName>
        <ecNumber evidence="3">2.7.13.3</ecNumber>
    </recommendedName>
</protein>
<dbReference type="Proteomes" id="UP000017820">
    <property type="component" value="Unassembled WGS sequence"/>
</dbReference>
<dbReference type="InterPro" id="IPR035965">
    <property type="entry name" value="PAS-like_dom_sf"/>
</dbReference>
<dbReference type="Gene3D" id="3.30.450.20">
    <property type="entry name" value="PAS domain"/>
    <property type="match status" value="1"/>
</dbReference>
<evidence type="ECO:0000259" key="8">
    <source>
        <dbReference type="PROSITE" id="PS50109"/>
    </source>
</evidence>
<accession>V4GZZ1</accession>
<dbReference type="PATRIC" id="fig|1353533.3.peg.5300"/>
<evidence type="ECO:0000259" key="10">
    <source>
        <dbReference type="PROSITE" id="PS50885"/>
    </source>
</evidence>
<feature type="transmembrane region" description="Helical" evidence="7">
    <location>
        <begin position="12"/>
        <end position="29"/>
    </location>
</feature>
<dbReference type="Pfam" id="PF13188">
    <property type="entry name" value="PAS_8"/>
    <property type="match status" value="1"/>
</dbReference>
<dbReference type="PANTHER" id="PTHR43065:SF51">
    <property type="entry name" value="HISTIDINE KINASE"/>
    <property type="match status" value="1"/>
</dbReference>
<dbReference type="SMART" id="SM00387">
    <property type="entry name" value="HATPase_c"/>
    <property type="match status" value="1"/>
</dbReference>
<dbReference type="PROSITE" id="PS50109">
    <property type="entry name" value="HIS_KIN"/>
    <property type="match status" value="1"/>
</dbReference>
<dbReference type="Pfam" id="PF02518">
    <property type="entry name" value="HATPase_c"/>
    <property type="match status" value="1"/>
</dbReference>
<dbReference type="InterPro" id="IPR003660">
    <property type="entry name" value="HAMP_dom"/>
</dbReference>
<proteinExistence type="predicted"/>